<evidence type="ECO:0000259" key="1">
    <source>
        <dbReference type="PROSITE" id="PS50097"/>
    </source>
</evidence>
<dbReference type="InterPro" id="IPR015943">
    <property type="entry name" value="WD40/YVTN_repeat-like_dom_sf"/>
</dbReference>
<gene>
    <name evidence="2" type="ORF">glt_00104</name>
</gene>
<dbReference type="SUPFAM" id="SSF69322">
    <property type="entry name" value="Tricorn protease domain 2"/>
    <property type="match status" value="1"/>
</dbReference>
<dbReference type="InterPro" id="IPR000210">
    <property type="entry name" value="BTB/POZ_dom"/>
</dbReference>
<dbReference type="PROSITE" id="PS50097">
    <property type="entry name" value="BTB"/>
    <property type="match status" value="1"/>
</dbReference>
<protein>
    <recommendedName>
        <fullName evidence="1">BTB domain-containing protein</fullName>
    </recommendedName>
</protein>
<evidence type="ECO:0000313" key="3">
    <source>
        <dbReference type="Proteomes" id="UP000241071"/>
    </source>
</evidence>
<accession>M1PG19</accession>
<evidence type="ECO:0000313" key="2">
    <source>
        <dbReference type="EMBL" id="AGF84913.1"/>
    </source>
</evidence>
<organism evidence="2 3">
    <name type="scientific">Moumouvirus goulette</name>
    <dbReference type="NCBI Taxonomy" id="1247379"/>
    <lineage>
        <taxon>Viruses</taxon>
        <taxon>Varidnaviria</taxon>
        <taxon>Bamfordvirae</taxon>
        <taxon>Nucleocytoviricota</taxon>
        <taxon>Megaviricetes</taxon>
        <taxon>Imitervirales</taxon>
        <taxon>Mimiviridae</taxon>
        <taxon>Megamimivirinae</taxon>
        <taxon>Moumouvirus</taxon>
        <taxon>Moumouvirus goulettemassiliense</taxon>
    </lineage>
</organism>
<keyword evidence="3" id="KW-1185">Reference proteome</keyword>
<sequence length="471" mass="54196">MSNHNFNNVIIVLTDNDDTNQMIIETDRDILCQKSKYFQKMFSSLREKNDDLIFIKVPNPVLAFDIVTSLINDQSIIVQDFEPLYLLEYIKCQDFFGIKIDGTCLKNIKIEHQYFDLLLDVIDIIGYDDFTIKIITENLPDNYNFSNFPKELLNEINRLSNLYKIVYWTRRGYVHTVDLETGSTEDLGLYLKPIGNIFTSKSGNIIIFSLKKEVVVYNINTNNKVVISLDFTLKNCYISDMGNYIAITSSNKVCIYHINTNKNFEEEVKAILIGEKYLTCGTENLCFSSDELYLICGLGMNLEIINISKSLDKKNELVGHNYLIESVCHSENGFWICSSDCKNNIIIWSVKTGQIHKSISGHNLENNIISMKFINNDSQILLKGDSFLAILEFKTGKIKQIYETNISNTIIDYHPINNHVIKLQNNMLQTIDLYEKQVIKSFSNNIDPITEICVIPMINIDAINKIKYLVD</sequence>
<dbReference type="Proteomes" id="UP000241071">
    <property type="component" value="Segment"/>
</dbReference>
<feature type="domain" description="BTB" evidence="1">
    <location>
        <begin position="7"/>
        <end position="80"/>
    </location>
</feature>
<reference evidence="2 3" key="1">
    <citation type="submission" date="2012-10" db="EMBL/GenBank/DDBJ databases">
        <title>Complete genome sequence of Moumouvirus goulette.</title>
        <authorList>
            <person name="Fournous G."/>
            <person name="Bougalmi M."/>
            <person name="Colson P."/>
        </authorList>
    </citation>
    <scope>NUCLEOTIDE SEQUENCE [LARGE SCALE GENOMIC DNA]</scope>
</reference>
<dbReference type="EMBL" id="KC008572">
    <property type="protein sequence ID" value="AGF84913.1"/>
    <property type="molecule type" value="Genomic_DNA"/>
</dbReference>
<name>M1PG19_9VIRU</name>
<proteinExistence type="predicted"/>
<dbReference type="Gene3D" id="2.130.10.10">
    <property type="entry name" value="YVTN repeat-like/Quinoprotein amine dehydrogenase"/>
    <property type="match status" value="1"/>
</dbReference>